<protein>
    <submittedName>
        <fullName evidence="8">Homeobox-domain-containing protein</fullName>
    </submittedName>
</protein>
<name>A0A0D7BIB0_9AGAR</name>
<evidence type="ECO:0000313" key="9">
    <source>
        <dbReference type="Proteomes" id="UP000054007"/>
    </source>
</evidence>
<evidence type="ECO:0000256" key="5">
    <source>
        <dbReference type="RuleBase" id="RU000682"/>
    </source>
</evidence>
<proteinExistence type="predicted"/>
<feature type="compositionally biased region" description="Acidic residues" evidence="6">
    <location>
        <begin position="378"/>
        <end position="396"/>
    </location>
</feature>
<evidence type="ECO:0000256" key="1">
    <source>
        <dbReference type="ARBA" id="ARBA00023125"/>
    </source>
</evidence>
<dbReference type="GO" id="GO:0030154">
    <property type="term" value="P:cell differentiation"/>
    <property type="evidence" value="ECO:0007669"/>
    <property type="project" value="TreeGrafter"/>
</dbReference>
<dbReference type="AlphaFoldDB" id="A0A0D7BIB0"/>
<evidence type="ECO:0000256" key="6">
    <source>
        <dbReference type="SAM" id="MobiDB-lite"/>
    </source>
</evidence>
<dbReference type="InterPro" id="IPR017970">
    <property type="entry name" value="Homeobox_CS"/>
</dbReference>
<feature type="region of interest" description="Disordered" evidence="6">
    <location>
        <begin position="1"/>
        <end position="20"/>
    </location>
</feature>
<dbReference type="CDD" id="cd00086">
    <property type="entry name" value="homeodomain"/>
    <property type="match status" value="2"/>
</dbReference>
<feature type="compositionally biased region" description="Low complexity" evidence="6">
    <location>
        <begin position="360"/>
        <end position="377"/>
    </location>
</feature>
<dbReference type="PANTHER" id="PTHR24324">
    <property type="entry name" value="HOMEOBOX PROTEIN HHEX"/>
    <property type="match status" value="1"/>
</dbReference>
<reference evidence="8 9" key="1">
    <citation type="journal article" date="2015" name="Fungal Genet. Biol.">
        <title>Evolution of novel wood decay mechanisms in Agaricales revealed by the genome sequences of Fistulina hepatica and Cylindrobasidium torrendii.</title>
        <authorList>
            <person name="Floudas D."/>
            <person name="Held B.W."/>
            <person name="Riley R."/>
            <person name="Nagy L.G."/>
            <person name="Koehler G."/>
            <person name="Ransdell A.S."/>
            <person name="Younus H."/>
            <person name="Chow J."/>
            <person name="Chiniquy J."/>
            <person name="Lipzen A."/>
            <person name="Tritt A."/>
            <person name="Sun H."/>
            <person name="Haridas S."/>
            <person name="LaButti K."/>
            <person name="Ohm R.A."/>
            <person name="Kues U."/>
            <person name="Blanchette R.A."/>
            <person name="Grigoriev I.V."/>
            <person name="Minto R.E."/>
            <person name="Hibbett D.S."/>
        </authorList>
    </citation>
    <scope>NUCLEOTIDE SEQUENCE [LARGE SCALE GENOMIC DNA]</scope>
    <source>
        <strain evidence="8 9">FP15055 ss-10</strain>
    </source>
</reference>
<dbReference type="Pfam" id="PF00046">
    <property type="entry name" value="Homeodomain"/>
    <property type="match status" value="2"/>
</dbReference>
<dbReference type="InterPro" id="IPR009057">
    <property type="entry name" value="Homeodomain-like_sf"/>
</dbReference>
<feature type="compositionally biased region" description="Low complexity" evidence="6">
    <location>
        <begin position="81"/>
        <end position="100"/>
    </location>
</feature>
<feature type="domain" description="Homeobox" evidence="7">
    <location>
        <begin position="280"/>
        <end position="340"/>
    </location>
</feature>
<feature type="compositionally biased region" description="Polar residues" evidence="6">
    <location>
        <begin position="226"/>
        <end position="235"/>
    </location>
</feature>
<dbReference type="SUPFAM" id="SSF46689">
    <property type="entry name" value="Homeodomain-like"/>
    <property type="match status" value="2"/>
</dbReference>
<keyword evidence="3 4" id="KW-0539">Nucleus</keyword>
<evidence type="ECO:0000313" key="8">
    <source>
        <dbReference type="EMBL" id="KIY69391.1"/>
    </source>
</evidence>
<feature type="domain" description="Homeobox" evidence="7">
    <location>
        <begin position="8"/>
        <end position="68"/>
    </location>
</feature>
<dbReference type="PROSITE" id="PS50071">
    <property type="entry name" value="HOMEOBOX_2"/>
    <property type="match status" value="2"/>
</dbReference>
<dbReference type="InterPro" id="IPR051000">
    <property type="entry name" value="Homeobox_DNA-bind_prot"/>
</dbReference>
<accession>A0A0D7BIB0</accession>
<keyword evidence="2 4" id="KW-0371">Homeobox</keyword>
<sequence>MPPVASADRPKKPRNRHSPQQLAALNELYERDEHPALEARTSLAEKLGMETKTVNSWFQNKRASTKKRSMTVKPTAHEVGRVVVPRPSNSASSSSTPRPSESGDHADLDDIQRLVPRILPEDVPPRASHPSLDLDRTVYSDVGVARRVRPPPRASSEYPDEYSSKRPVLDAGSGIRTAGAMPADLRYHTSIKQTEEDVNIPEEPRAYVPLPPASRHPSLALPPASNHPSLQPRTISSTSASLSSASQRRSPSVVSTTDEPSSSTTRRSHHARRGETPYNLAARLRRSRPEPQQLDALRELFMKNPTPTIEQRSALALDIGMDLGKVTNWFRNLRQTSRRRAKKAEDDDDEYGYPYPHRTSSGSRSPSPSVDSLMEDAMMMDDDEMHGDGFSDDDMQEAVTPSPPASPAPAKEPTRSRFDLNSLSALALDYAEGEKAAMKFSSGIKFEDALLLVSFSQQYVH</sequence>
<evidence type="ECO:0000256" key="2">
    <source>
        <dbReference type="ARBA" id="ARBA00023155"/>
    </source>
</evidence>
<dbReference type="GO" id="GO:0000981">
    <property type="term" value="F:DNA-binding transcription factor activity, RNA polymerase II-specific"/>
    <property type="evidence" value="ECO:0007669"/>
    <property type="project" value="InterPro"/>
</dbReference>
<feature type="region of interest" description="Disordered" evidence="6">
    <location>
        <begin position="336"/>
        <end position="417"/>
    </location>
</feature>
<dbReference type="GO" id="GO:0000978">
    <property type="term" value="F:RNA polymerase II cis-regulatory region sequence-specific DNA binding"/>
    <property type="evidence" value="ECO:0007669"/>
    <property type="project" value="TreeGrafter"/>
</dbReference>
<keyword evidence="1 4" id="KW-0238">DNA-binding</keyword>
<dbReference type="GO" id="GO:0005634">
    <property type="term" value="C:nucleus"/>
    <property type="evidence" value="ECO:0007669"/>
    <property type="project" value="UniProtKB-SubCell"/>
</dbReference>
<dbReference type="STRING" id="1314674.A0A0D7BIB0"/>
<keyword evidence="9" id="KW-1185">Reference proteome</keyword>
<feature type="region of interest" description="Disordered" evidence="6">
    <location>
        <begin position="58"/>
        <end position="181"/>
    </location>
</feature>
<feature type="region of interest" description="Disordered" evidence="6">
    <location>
        <begin position="194"/>
        <end position="290"/>
    </location>
</feature>
<organism evidence="8 9">
    <name type="scientific">Cylindrobasidium torrendii FP15055 ss-10</name>
    <dbReference type="NCBI Taxonomy" id="1314674"/>
    <lineage>
        <taxon>Eukaryota</taxon>
        <taxon>Fungi</taxon>
        <taxon>Dikarya</taxon>
        <taxon>Basidiomycota</taxon>
        <taxon>Agaricomycotina</taxon>
        <taxon>Agaricomycetes</taxon>
        <taxon>Agaricomycetidae</taxon>
        <taxon>Agaricales</taxon>
        <taxon>Marasmiineae</taxon>
        <taxon>Physalacriaceae</taxon>
        <taxon>Cylindrobasidium</taxon>
    </lineage>
</organism>
<dbReference type="SMART" id="SM00389">
    <property type="entry name" value="HOX"/>
    <property type="match status" value="2"/>
</dbReference>
<dbReference type="PANTHER" id="PTHR24324:SF9">
    <property type="entry name" value="HOMEOBOX DOMAIN-CONTAINING PROTEIN"/>
    <property type="match status" value="1"/>
</dbReference>
<feature type="compositionally biased region" description="Basic and acidic residues" evidence="6">
    <location>
        <begin position="101"/>
        <end position="112"/>
    </location>
</feature>
<feature type="DNA-binding region" description="Homeobox" evidence="4">
    <location>
        <begin position="10"/>
        <end position="69"/>
    </location>
</feature>
<comment type="subcellular location">
    <subcellularLocation>
        <location evidence="4 5">Nucleus</location>
    </subcellularLocation>
</comment>
<feature type="DNA-binding region" description="Homeobox" evidence="4">
    <location>
        <begin position="282"/>
        <end position="341"/>
    </location>
</feature>
<gene>
    <name evidence="8" type="ORF">CYLTODRAFT_420786</name>
</gene>
<dbReference type="InterPro" id="IPR001356">
    <property type="entry name" value="HD"/>
</dbReference>
<dbReference type="EMBL" id="KN880485">
    <property type="protein sequence ID" value="KIY69391.1"/>
    <property type="molecule type" value="Genomic_DNA"/>
</dbReference>
<dbReference type="Gene3D" id="1.10.10.60">
    <property type="entry name" value="Homeodomain-like"/>
    <property type="match status" value="2"/>
</dbReference>
<dbReference type="Proteomes" id="UP000054007">
    <property type="component" value="Unassembled WGS sequence"/>
</dbReference>
<feature type="compositionally biased region" description="Low complexity" evidence="6">
    <location>
        <begin position="236"/>
        <end position="265"/>
    </location>
</feature>
<dbReference type="PROSITE" id="PS00027">
    <property type="entry name" value="HOMEOBOX_1"/>
    <property type="match status" value="2"/>
</dbReference>
<evidence type="ECO:0000259" key="7">
    <source>
        <dbReference type="PROSITE" id="PS50071"/>
    </source>
</evidence>
<evidence type="ECO:0000256" key="4">
    <source>
        <dbReference type="PROSITE-ProRule" id="PRU00108"/>
    </source>
</evidence>
<evidence type="ECO:0000256" key="3">
    <source>
        <dbReference type="ARBA" id="ARBA00023242"/>
    </source>
</evidence>
<dbReference type="OrthoDB" id="6159439at2759"/>